<dbReference type="AlphaFoldDB" id="A0A173SDY2"/>
<dbReference type="PANTHER" id="PTHR30288:SF0">
    <property type="entry name" value="FLAGELLAR HOOK-ASSOCIATED PROTEIN 2"/>
    <property type="match status" value="1"/>
</dbReference>
<evidence type="ECO:0000259" key="7">
    <source>
        <dbReference type="Pfam" id="PF07195"/>
    </source>
</evidence>
<comment type="subunit">
    <text evidence="2 5">Homopentamer.</text>
</comment>
<dbReference type="GO" id="GO:0007155">
    <property type="term" value="P:cell adhesion"/>
    <property type="evidence" value="ECO:0007669"/>
    <property type="project" value="InterPro"/>
</dbReference>
<feature type="domain" description="Flagellar hook-associated protein 2 N-terminal" evidence="6">
    <location>
        <begin position="10"/>
        <end position="106"/>
    </location>
</feature>
<keyword evidence="3" id="KW-0175">Coiled coil</keyword>
<proteinExistence type="inferred from homology"/>
<reference evidence="8 9" key="1">
    <citation type="submission" date="2015-09" db="EMBL/GenBank/DDBJ databases">
        <authorList>
            <consortium name="Pathogen Informatics"/>
        </authorList>
    </citation>
    <scope>NUCLEOTIDE SEQUENCE [LARGE SCALE GENOMIC DNA]</scope>
    <source>
        <strain evidence="8 9">2789STDY5608887</strain>
    </source>
</reference>
<dbReference type="Pfam" id="PF02465">
    <property type="entry name" value="FliD_N"/>
    <property type="match status" value="1"/>
</dbReference>
<dbReference type="PANTHER" id="PTHR30288">
    <property type="entry name" value="FLAGELLAR CAP/ASSEMBLY PROTEIN FLID"/>
    <property type="match status" value="1"/>
</dbReference>
<dbReference type="Pfam" id="PF07195">
    <property type="entry name" value="FliD_C"/>
    <property type="match status" value="1"/>
</dbReference>
<comment type="function">
    <text evidence="5">Required for morphogenesis and for the elongation of the flagellar filament by facilitating polymerization of the flagellin monomers at the tip of growing filament. Forms a capping structure, which prevents flagellin subunits (transported through the central channel of the flagellum) from leaking out without polymerization at the distal end.</text>
</comment>
<evidence type="ECO:0000256" key="2">
    <source>
        <dbReference type="ARBA" id="ARBA00011255"/>
    </source>
</evidence>
<keyword evidence="5" id="KW-0964">Secreted</keyword>
<name>A0A173SDY2_9FIRM</name>
<gene>
    <name evidence="8" type="ORF">ERS852444_00907</name>
</gene>
<evidence type="ECO:0000256" key="5">
    <source>
        <dbReference type="RuleBase" id="RU362066"/>
    </source>
</evidence>
<keyword evidence="8" id="KW-0969">Cilium</keyword>
<keyword evidence="8" id="KW-0966">Cell projection</keyword>
<dbReference type="GO" id="GO:0009421">
    <property type="term" value="C:bacterial-type flagellum filament cap"/>
    <property type="evidence" value="ECO:0007669"/>
    <property type="project" value="InterPro"/>
</dbReference>
<comment type="similarity">
    <text evidence="1 5">Belongs to the FliD family.</text>
</comment>
<evidence type="ECO:0000256" key="1">
    <source>
        <dbReference type="ARBA" id="ARBA00009764"/>
    </source>
</evidence>
<accession>A0A173SDY2</accession>
<feature type="domain" description="Flagellar hook-associated protein 2 C-terminal" evidence="7">
    <location>
        <begin position="242"/>
        <end position="504"/>
    </location>
</feature>
<comment type="subcellular location">
    <subcellularLocation>
        <location evidence="5">Secreted</location>
    </subcellularLocation>
    <subcellularLocation>
        <location evidence="5">Bacterial flagellum</location>
    </subcellularLocation>
</comment>
<dbReference type="RefSeq" id="WP_055168197.1">
    <property type="nucleotide sequence ID" value="NZ_CYXX01000005.1"/>
</dbReference>
<evidence type="ECO:0000259" key="6">
    <source>
        <dbReference type="Pfam" id="PF02465"/>
    </source>
</evidence>
<dbReference type="InterPro" id="IPR003481">
    <property type="entry name" value="FliD_N"/>
</dbReference>
<dbReference type="InterPro" id="IPR010809">
    <property type="entry name" value="FliD_C"/>
</dbReference>
<evidence type="ECO:0000256" key="4">
    <source>
        <dbReference type="ARBA" id="ARBA00023143"/>
    </source>
</evidence>
<dbReference type="GO" id="GO:0071973">
    <property type="term" value="P:bacterial-type flagellum-dependent cell motility"/>
    <property type="evidence" value="ECO:0007669"/>
    <property type="project" value="TreeGrafter"/>
</dbReference>
<dbReference type="GO" id="GO:0009424">
    <property type="term" value="C:bacterial-type flagellum hook"/>
    <property type="evidence" value="ECO:0007669"/>
    <property type="project" value="UniProtKB-UniRule"/>
</dbReference>
<sequence length="515" mass="55613">MPIRITGLNSGLDTESIISALVSSYSYKTSKYKKAQTKLSWKQEAWSTLNSKVYSFYNNVGKLKLSSAYNMRTASVSDSTKAKVSAASGATNGVQSLEVLEVAKSDYLTGGKISIKDASGAEDKTKTVSSASTLSELGYTGTGTIEVTNKETGKTTSISVTGDTKISDFVKSLSDAGVKASFDEKNGRLFVSSAKTGTENGFELKSKNADGDKALLALGLAMTSTVSDTGAKVNDDNNWSAASDAKIKLNGAEYTSSTNEFAVNGLSVTALAKTSGEISVTVATDSEGIYEQVKDLLSQYNSLINEMNKLYNADSAKGYEPLTDDEKDSMSDTEVEKWEAKVKDSLLRRDDSLESLISSMTTAMSKGYEVNGKTYYLTSFGISTLGYMNSAKNEQYAYHINGDEDDSATSGKEDKLLAAIKEDPDSVAGFMQQLATGLYDSIDKKMKTSTLSSVFKVYNDKEMASEYSDYTTTIKKWEDKLSEQEDYYYKKFSAMETALAKLNSQTSSLSGLFGS</sequence>
<dbReference type="EMBL" id="CYXX01000005">
    <property type="protein sequence ID" value="CUM88216.1"/>
    <property type="molecule type" value="Genomic_DNA"/>
</dbReference>
<protein>
    <recommendedName>
        <fullName evidence="5">Flagellar hook-associated protein 2</fullName>
        <shortName evidence="5">HAP2</shortName>
    </recommendedName>
    <alternativeName>
        <fullName evidence="5">Flagellar cap protein</fullName>
    </alternativeName>
</protein>
<dbReference type="GO" id="GO:0005576">
    <property type="term" value="C:extracellular region"/>
    <property type="evidence" value="ECO:0007669"/>
    <property type="project" value="UniProtKB-SubCell"/>
</dbReference>
<evidence type="ECO:0000313" key="8">
    <source>
        <dbReference type="EMBL" id="CUM88216.1"/>
    </source>
</evidence>
<evidence type="ECO:0000256" key="3">
    <source>
        <dbReference type="ARBA" id="ARBA00023054"/>
    </source>
</evidence>
<keyword evidence="8" id="KW-0282">Flagellum</keyword>
<dbReference type="Proteomes" id="UP000095453">
    <property type="component" value="Unassembled WGS sequence"/>
</dbReference>
<evidence type="ECO:0000313" key="9">
    <source>
        <dbReference type="Proteomes" id="UP000095453"/>
    </source>
</evidence>
<keyword evidence="4 5" id="KW-0975">Bacterial flagellum</keyword>
<dbReference type="InterPro" id="IPR040026">
    <property type="entry name" value="FliD"/>
</dbReference>
<organism evidence="8 9">
    <name type="scientific">Roseburia inulinivorans</name>
    <dbReference type="NCBI Taxonomy" id="360807"/>
    <lineage>
        <taxon>Bacteria</taxon>
        <taxon>Bacillati</taxon>
        <taxon>Bacillota</taxon>
        <taxon>Clostridia</taxon>
        <taxon>Lachnospirales</taxon>
        <taxon>Lachnospiraceae</taxon>
        <taxon>Roseburia</taxon>
    </lineage>
</organism>